<accession>A0A0V1F309</accession>
<comment type="caution">
    <text evidence="1">The sequence shown here is derived from an EMBL/GenBank/DDBJ whole genome shotgun (WGS) entry which is preliminary data.</text>
</comment>
<dbReference type="AlphaFoldDB" id="A0A0V1F309"/>
<proteinExistence type="predicted"/>
<dbReference type="EMBL" id="JYDT01000670">
    <property type="protein sequence ID" value="KRY80236.1"/>
    <property type="molecule type" value="Genomic_DNA"/>
</dbReference>
<protein>
    <submittedName>
        <fullName evidence="1">Uncharacterized protein</fullName>
    </submittedName>
</protein>
<name>A0A0V1F309_TRIPS</name>
<evidence type="ECO:0000313" key="1">
    <source>
        <dbReference type="EMBL" id="KRY80236.1"/>
    </source>
</evidence>
<sequence>MVCKRFSQSSPYTSLFPLNLFKHGNVLGKNVL</sequence>
<dbReference type="Proteomes" id="UP000054995">
    <property type="component" value="Unassembled WGS sequence"/>
</dbReference>
<keyword evidence="2" id="KW-1185">Reference proteome</keyword>
<evidence type="ECO:0000313" key="2">
    <source>
        <dbReference type="Proteomes" id="UP000054995"/>
    </source>
</evidence>
<gene>
    <name evidence="1" type="ORF">T4D_12634</name>
</gene>
<reference evidence="1 2" key="1">
    <citation type="submission" date="2015-01" db="EMBL/GenBank/DDBJ databases">
        <title>Evolution of Trichinella species and genotypes.</title>
        <authorList>
            <person name="Korhonen P.K."/>
            <person name="Edoardo P."/>
            <person name="Giuseppe L.R."/>
            <person name="Gasser R.B."/>
        </authorList>
    </citation>
    <scope>NUCLEOTIDE SEQUENCE [LARGE SCALE GENOMIC DNA]</scope>
    <source>
        <strain evidence="1">ISS470</strain>
    </source>
</reference>
<organism evidence="1 2">
    <name type="scientific">Trichinella pseudospiralis</name>
    <name type="common">Parasitic roundworm</name>
    <dbReference type="NCBI Taxonomy" id="6337"/>
    <lineage>
        <taxon>Eukaryota</taxon>
        <taxon>Metazoa</taxon>
        <taxon>Ecdysozoa</taxon>
        <taxon>Nematoda</taxon>
        <taxon>Enoplea</taxon>
        <taxon>Dorylaimia</taxon>
        <taxon>Trichinellida</taxon>
        <taxon>Trichinellidae</taxon>
        <taxon>Trichinella</taxon>
    </lineage>
</organism>